<comment type="similarity">
    <text evidence="2">Belongs to the binding-protein-dependent transport system permease family. CysTW subfamily.</text>
</comment>
<feature type="transmembrane region" description="Helical" evidence="8">
    <location>
        <begin position="258"/>
        <end position="282"/>
    </location>
</feature>
<comment type="subcellular location">
    <subcellularLocation>
        <location evidence="1 8">Cell membrane</location>
        <topology evidence="1 8">Multi-pass membrane protein</topology>
    </subcellularLocation>
</comment>
<dbReference type="EMBL" id="JAEKJA010000021">
    <property type="protein sequence ID" value="MBJ3777976.1"/>
    <property type="molecule type" value="Genomic_DNA"/>
</dbReference>
<feature type="transmembrane region" description="Helical" evidence="8">
    <location>
        <begin position="157"/>
        <end position="180"/>
    </location>
</feature>
<keyword evidence="7 8" id="KW-0472">Membrane</keyword>
<dbReference type="AlphaFoldDB" id="A0A934IN52"/>
<reference evidence="10" key="1">
    <citation type="submission" date="2020-12" db="EMBL/GenBank/DDBJ databases">
        <title>Bacterial taxonomy.</title>
        <authorList>
            <person name="Pan X."/>
        </authorList>
    </citation>
    <scope>NUCLEOTIDE SEQUENCE</scope>
    <source>
        <strain evidence="10">B2012</strain>
    </source>
</reference>
<dbReference type="RefSeq" id="WP_198883871.1">
    <property type="nucleotide sequence ID" value="NZ_JAEKJA010000021.1"/>
</dbReference>
<accession>A0A934IN52</accession>
<dbReference type="PANTHER" id="PTHR42929:SF5">
    <property type="entry name" value="ABC TRANSPORTER PERMEASE PROTEIN"/>
    <property type="match status" value="1"/>
</dbReference>
<keyword evidence="6 8" id="KW-1133">Transmembrane helix</keyword>
<keyword evidence="5 8" id="KW-0812">Transmembrane</keyword>
<feature type="transmembrane region" description="Helical" evidence="8">
    <location>
        <begin position="113"/>
        <end position="137"/>
    </location>
</feature>
<proteinExistence type="inferred from homology"/>
<dbReference type="InterPro" id="IPR000515">
    <property type="entry name" value="MetI-like"/>
</dbReference>
<evidence type="ECO:0000256" key="6">
    <source>
        <dbReference type="ARBA" id="ARBA00022989"/>
    </source>
</evidence>
<gene>
    <name evidence="10" type="ORF">JCR33_19905</name>
</gene>
<evidence type="ECO:0000256" key="5">
    <source>
        <dbReference type="ARBA" id="ARBA00022692"/>
    </source>
</evidence>
<evidence type="ECO:0000256" key="7">
    <source>
        <dbReference type="ARBA" id="ARBA00023136"/>
    </source>
</evidence>
<keyword evidence="4" id="KW-1003">Cell membrane</keyword>
<keyword evidence="3 8" id="KW-0813">Transport</keyword>
<protein>
    <submittedName>
        <fullName evidence="10">ABC transporter permease</fullName>
    </submittedName>
</protein>
<feature type="transmembrane region" description="Helical" evidence="8">
    <location>
        <begin position="216"/>
        <end position="238"/>
    </location>
</feature>
<dbReference type="PANTHER" id="PTHR42929">
    <property type="entry name" value="INNER MEMBRANE ABC TRANSPORTER PERMEASE PROTEIN YDCU-RELATED-RELATED"/>
    <property type="match status" value="1"/>
</dbReference>
<evidence type="ECO:0000256" key="2">
    <source>
        <dbReference type="ARBA" id="ARBA00007069"/>
    </source>
</evidence>
<dbReference type="GO" id="GO:0055085">
    <property type="term" value="P:transmembrane transport"/>
    <property type="evidence" value="ECO:0007669"/>
    <property type="project" value="InterPro"/>
</dbReference>
<dbReference type="Pfam" id="PF00528">
    <property type="entry name" value="BPD_transp_1"/>
    <property type="match status" value="1"/>
</dbReference>
<keyword evidence="11" id="KW-1185">Reference proteome</keyword>
<comment type="caution">
    <text evidence="10">The sequence shown here is derived from an EMBL/GenBank/DDBJ whole genome shotgun (WGS) entry which is preliminary data.</text>
</comment>
<dbReference type="Gene3D" id="1.10.3720.10">
    <property type="entry name" value="MetI-like"/>
    <property type="match status" value="1"/>
</dbReference>
<evidence type="ECO:0000313" key="11">
    <source>
        <dbReference type="Proteomes" id="UP000609531"/>
    </source>
</evidence>
<feature type="transmembrane region" description="Helical" evidence="8">
    <location>
        <begin position="81"/>
        <end position="101"/>
    </location>
</feature>
<dbReference type="InterPro" id="IPR035906">
    <property type="entry name" value="MetI-like_sf"/>
</dbReference>
<organism evidence="10 11">
    <name type="scientific">Acuticoccus mangrovi</name>
    <dbReference type="NCBI Taxonomy" id="2796142"/>
    <lineage>
        <taxon>Bacteria</taxon>
        <taxon>Pseudomonadati</taxon>
        <taxon>Pseudomonadota</taxon>
        <taxon>Alphaproteobacteria</taxon>
        <taxon>Hyphomicrobiales</taxon>
        <taxon>Amorphaceae</taxon>
        <taxon>Acuticoccus</taxon>
    </lineage>
</organism>
<feature type="transmembrane region" description="Helical" evidence="8">
    <location>
        <begin position="21"/>
        <end position="41"/>
    </location>
</feature>
<dbReference type="Proteomes" id="UP000609531">
    <property type="component" value="Unassembled WGS sequence"/>
</dbReference>
<name>A0A934IN52_9HYPH</name>
<evidence type="ECO:0000256" key="8">
    <source>
        <dbReference type="RuleBase" id="RU363032"/>
    </source>
</evidence>
<dbReference type="GO" id="GO:0005886">
    <property type="term" value="C:plasma membrane"/>
    <property type="evidence" value="ECO:0007669"/>
    <property type="project" value="UniProtKB-SubCell"/>
</dbReference>
<sequence>MGDGTPATPKRRQLTLEQRHALYTALLIAPATLFMLFVYAVPLAYVVSVSLADKTTGAFSIGSYQQVATSSLFYKVTWTTLQISALATITSLLLAYPIALYMNYQSARVRAFLMLLVLVPFWTSILVKSYAFTVIFGQAGVVNQLLGLVGLPSVKLLFNRVGVIIGMTHYLVPFLVLTILTSLRSIPPDLPRAASIMGASKLVVFRRVVLPLSMPGVIAGSALVFILSLGFYVVPALLGGRQDVMLANLVEFYLREALNWQMASTIAVMLLLTAALFVALLFKTRAGAALAGEQRA</sequence>
<evidence type="ECO:0000256" key="1">
    <source>
        <dbReference type="ARBA" id="ARBA00004651"/>
    </source>
</evidence>
<evidence type="ECO:0000256" key="3">
    <source>
        <dbReference type="ARBA" id="ARBA00022448"/>
    </source>
</evidence>
<evidence type="ECO:0000259" key="9">
    <source>
        <dbReference type="PROSITE" id="PS50928"/>
    </source>
</evidence>
<evidence type="ECO:0000313" key="10">
    <source>
        <dbReference type="EMBL" id="MBJ3777976.1"/>
    </source>
</evidence>
<dbReference type="SUPFAM" id="SSF161098">
    <property type="entry name" value="MetI-like"/>
    <property type="match status" value="1"/>
</dbReference>
<dbReference type="CDD" id="cd06261">
    <property type="entry name" value="TM_PBP2"/>
    <property type="match status" value="1"/>
</dbReference>
<feature type="domain" description="ABC transmembrane type-1" evidence="9">
    <location>
        <begin position="77"/>
        <end position="281"/>
    </location>
</feature>
<dbReference type="PROSITE" id="PS50928">
    <property type="entry name" value="ABC_TM1"/>
    <property type="match status" value="1"/>
</dbReference>
<evidence type="ECO:0000256" key="4">
    <source>
        <dbReference type="ARBA" id="ARBA00022475"/>
    </source>
</evidence>